<evidence type="ECO:0000313" key="3">
    <source>
        <dbReference type="RefSeq" id="XP_033534322.1"/>
    </source>
</evidence>
<dbReference type="GeneID" id="54420050"/>
<keyword evidence="2" id="KW-1185">Reference proteome</keyword>
<name>A0A6G1G426_9PEZI</name>
<dbReference type="EMBL" id="ML975157">
    <property type="protein sequence ID" value="KAF1812691.1"/>
    <property type="molecule type" value="Genomic_DNA"/>
</dbReference>
<protein>
    <submittedName>
        <fullName evidence="1 3">Uncharacterized protein</fullName>
    </submittedName>
</protein>
<dbReference type="Proteomes" id="UP000504638">
    <property type="component" value="Unplaced"/>
</dbReference>
<evidence type="ECO:0000313" key="2">
    <source>
        <dbReference type="Proteomes" id="UP000504638"/>
    </source>
</evidence>
<reference evidence="1 3" key="1">
    <citation type="submission" date="2020-01" db="EMBL/GenBank/DDBJ databases">
        <authorList>
            <consortium name="DOE Joint Genome Institute"/>
            <person name="Haridas S."/>
            <person name="Albert R."/>
            <person name="Binder M."/>
            <person name="Bloem J."/>
            <person name="Labutti K."/>
            <person name="Salamov A."/>
            <person name="Andreopoulos B."/>
            <person name="Baker S.E."/>
            <person name="Barry K."/>
            <person name="Bills G."/>
            <person name="Bluhm B.H."/>
            <person name="Cannon C."/>
            <person name="Castanera R."/>
            <person name="Culley D.E."/>
            <person name="Daum C."/>
            <person name="Ezra D."/>
            <person name="Gonzalez J.B."/>
            <person name="Henrissat B."/>
            <person name="Kuo A."/>
            <person name="Liang C."/>
            <person name="Lipzen A."/>
            <person name="Lutzoni F."/>
            <person name="Magnuson J."/>
            <person name="Mondo S."/>
            <person name="Nolan M."/>
            <person name="Ohm R."/>
            <person name="Pangilinan J."/>
            <person name="Park H.-J."/>
            <person name="Ramirez L."/>
            <person name="Alfaro M."/>
            <person name="Sun H."/>
            <person name="Tritt A."/>
            <person name="Yoshinaga Y."/>
            <person name="Zwiers L.-H."/>
            <person name="Turgeon B.G."/>
            <person name="Goodwin S.B."/>
            <person name="Spatafora J.W."/>
            <person name="Crous P.W."/>
            <person name="Grigoriev I.V."/>
        </authorList>
    </citation>
    <scope>NUCLEOTIDE SEQUENCE</scope>
    <source>
        <strain evidence="1 3">CBS 781.70</strain>
    </source>
</reference>
<sequence>MADATGMWLVGGMEDYQGDSHMGAVLRSCVRIAERRVYISRTEGLGDFFLLSLQFRSTKLGSNVL</sequence>
<evidence type="ECO:0000313" key="1">
    <source>
        <dbReference type="EMBL" id="KAF1812691.1"/>
    </source>
</evidence>
<dbReference type="AlphaFoldDB" id="A0A6G1G426"/>
<accession>A0A6G1G426</accession>
<organism evidence="1">
    <name type="scientific">Eremomyces bilateralis CBS 781.70</name>
    <dbReference type="NCBI Taxonomy" id="1392243"/>
    <lineage>
        <taxon>Eukaryota</taxon>
        <taxon>Fungi</taxon>
        <taxon>Dikarya</taxon>
        <taxon>Ascomycota</taxon>
        <taxon>Pezizomycotina</taxon>
        <taxon>Dothideomycetes</taxon>
        <taxon>Dothideomycetes incertae sedis</taxon>
        <taxon>Eremomycetales</taxon>
        <taxon>Eremomycetaceae</taxon>
        <taxon>Eremomyces</taxon>
    </lineage>
</organism>
<reference evidence="3" key="3">
    <citation type="submission" date="2025-04" db="UniProtKB">
        <authorList>
            <consortium name="RefSeq"/>
        </authorList>
    </citation>
    <scope>IDENTIFICATION</scope>
    <source>
        <strain evidence="3">CBS 781.70</strain>
    </source>
</reference>
<gene>
    <name evidence="1 3" type="ORF">P152DRAFT_458503</name>
</gene>
<proteinExistence type="predicted"/>
<dbReference type="RefSeq" id="XP_033534322.1">
    <property type="nucleotide sequence ID" value="XM_033679480.1"/>
</dbReference>
<reference evidence="3" key="2">
    <citation type="submission" date="2020-04" db="EMBL/GenBank/DDBJ databases">
        <authorList>
            <consortium name="NCBI Genome Project"/>
        </authorList>
    </citation>
    <scope>NUCLEOTIDE SEQUENCE</scope>
    <source>
        <strain evidence="3">CBS 781.70</strain>
    </source>
</reference>